<accession>A0AAW1XQP4</accession>
<evidence type="ECO:0008006" key="4">
    <source>
        <dbReference type="Google" id="ProtNLM"/>
    </source>
</evidence>
<evidence type="ECO:0000313" key="3">
    <source>
        <dbReference type="Proteomes" id="UP001457282"/>
    </source>
</evidence>
<evidence type="ECO:0000313" key="2">
    <source>
        <dbReference type="EMBL" id="KAK9938353.1"/>
    </source>
</evidence>
<keyword evidence="3" id="KW-1185">Reference proteome</keyword>
<sequence>MYISNCEKLKIDIQNLNSLEELSIEDCGGLHKLTSLRDLSILGIDDRDLVSFPTVEKENKNEMMLQLPKSLVYIHINGFPNLKKLSNNFQFLTSLEQLDICDCPKLASIPEEGLPRSLERLEISMCPLLEERCKGRYWPKIARIPFVQIDNKLIHK</sequence>
<dbReference type="Proteomes" id="UP001457282">
    <property type="component" value="Unassembled WGS sequence"/>
</dbReference>
<dbReference type="GO" id="GO:0006952">
    <property type="term" value="P:defense response"/>
    <property type="evidence" value="ECO:0007669"/>
    <property type="project" value="UniProtKB-KW"/>
</dbReference>
<dbReference type="EMBL" id="JBEDUW010000003">
    <property type="protein sequence ID" value="KAK9938353.1"/>
    <property type="molecule type" value="Genomic_DNA"/>
</dbReference>
<evidence type="ECO:0000256" key="1">
    <source>
        <dbReference type="ARBA" id="ARBA00022821"/>
    </source>
</evidence>
<dbReference type="PANTHER" id="PTHR36766:SF40">
    <property type="entry name" value="DISEASE RESISTANCE PROTEIN RGA3"/>
    <property type="match status" value="1"/>
</dbReference>
<proteinExistence type="predicted"/>
<organism evidence="2 3">
    <name type="scientific">Rubus argutus</name>
    <name type="common">Southern blackberry</name>
    <dbReference type="NCBI Taxonomy" id="59490"/>
    <lineage>
        <taxon>Eukaryota</taxon>
        <taxon>Viridiplantae</taxon>
        <taxon>Streptophyta</taxon>
        <taxon>Embryophyta</taxon>
        <taxon>Tracheophyta</taxon>
        <taxon>Spermatophyta</taxon>
        <taxon>Magnoliopsida</taxon>
        <taxon>eudicotyledons</taxon>
        <taxon>Gunneridae</taxon>
        <taxon>Pentapetalae</taxon>
        <taxon>rosids</taxon>
        <taxon>fabids</taxon>
        <taxon>Rosales</taxon>
        <taxon>Rosaceae</taxon>
        <taxon>Rosoideae</taxon>
        <taxon>Rosoideae incertae sedis</taxon>
        <taxon>Rubus</taxon>
    </lineage>
</organism>
<gene>
    <name evidence="2" type="ORF">M0R45_015096</name>
</gene>
<name>A0AAW1XQP4_RUBAR</name>
<reference evidence="2 3" key="1">
    <citation type="journal article" date="2023" name="G3 (Bethesda)">
        <title>A chromosome-length genome assembly and annotation of blackberry (Rubus argutus, cv. 'Hillquist').</title>
        <authorList>
            <person name="Bruna T."/>
            <person name="Aryal R."/>
            <person name="Dudchenko O."/>
            <person name="Sargent D.J."/>
            <person name="Mead D."/>
            <person name="Buti M."/>
            <person name="Cavallini A."/>
            <person name="Hytonen T."/>
            <person name="Andres J."/>
            <person name="Pham M."/>
            <person name="Weisz D."/>
            <person name="Mascagni F."/>
            <person name="Usai G."/>
            <person name="Natali L."/>
            <person name="Bassil N."/>
            <person name="Fernandez G.E."/>
            <person name="Lomsadze A."/>
            <person name="Armour M."/>
            <person name="Olukolu B."/>
            <person name="Poorten T."/>
            <person name="Britton C."/>
            <person name="Davik J."/>
            <person name="Ashrafi H."/>
            <person name="Aiden E.L."/>
            <person name="Borodovsky M."/>
            <person name="Worthington M."/>
        </authorList>
    </citation>
    <scope>NUCLEOTIDE SEQUENCE [LARGE SCALE GENOMIC DNA]</scope>
    <source>
        <strain evidence="2">PI 553951</strain>
    </source>
</reference>
<dbReference type="AlphaFoldDB" id="A0AAW1XQP4"/>
<dbReference type="Gene3D" id="3.80.10.10">
    <property type="entry name" value="Ribonuclease Inhibitor"/>
    <property type="match status" value="1"/>
</dbReference>
<dbReference type="InterPro" id="IPR032675">
    <property type="entry name" value="LRR_dom_sf"/>
</dbReference>
<comment type="caution">
    <text evidence="2">The sequence shown here is derived from an EMBL/GenBank/DDBJ whole genome shotgun (WGS) entry which is preliminary data.</text>
</comment>
<keyword evidence="1" id="KW-0611">Plant defense</keyword>
<dbReference type="SUPFAM" id="SSF52058">
    <property type="entry name" value="L domain-like"/>
    <property type="match status" value="1"/>
</dbReference>
<protein>
    <recommendedName>
        <fullName evidence="4">CC-NBS-LRR protein</fullName>
    </recommendedName>
</protein>
<dbReference type="PANTHER" id="PTHR36766">
    <property type="entry name" value="PLANT BROAD-SPECTRUM MILDEW RESISTANCE PROTEIN RPW8"/>
    <property type="match status" value="1"/>
</dbReference>